<sequence length="199" mass="22813">MSASIATLSPEEVCSQLAAGNQAALQTLIKTYYADLYKFTWKFVRSQEIAEELTQDIFIYLWENRESLNINSAVKPYLYTMARNRAFNYLKSRVARMSVVSDEVPETYAANAQTPEEEMNQQELEKLVAEGIEQLPEKCRIVFTLSRHEGMSYQQIADELQISVKTVEAHMGTALKKLRTFLRSCWSEALVLLILILSR</sequence>
<dbReference type="RefSeq" id="WP_200506259.1">
    <property type="nucleotide sequence ID" value="NZ_JAEHFX010000005.1"/>
</dbReference>
<feature type="domain" description="RNA polymerase sigma-70 region 2" evidence="5">
    <location>
        <begin position="28"/>
        <end position="93"/>
    </location>
</feature>
<proteinExistence type="inferred from homology"/>
<dbReference type="InterPro" id="IPR014284">
    <property type="entry name" value="RNA_pol_sigma-70_dom"/>
</dbReference>
<keyword evidence="2" id="KW-0805">Transcription regulation</keyword>
<dbReference type="CDD" id="cd06171">
    <property type="entry name" value="Sigma70_r4"/>
    <property type="match status" value="1"/>
</dbReference>
<evidence type="ECO:0000256" key="4">
    <source>
        <dbReference type="ARBA" id="ARBA00023163"/>
    </source>
</evidence>
<accession>A0ABS1C4P7</accession>
<dbReference type="PANTHER" id="PTHR43133:SF46">
    <property type="entry name" value="RNA POLYMERASE SIGMA-70 FACTOR ECF SUBFAMILY"/>
    <property type="match status" value="1"/>
</dbReference>
<dbReference type="Proteomes" id="UP000644147">
    <property type="component" value="Unassembled WGS sequence"/>
</dbReference>
<evidence type="ECO:0000259" key="6">
    <source>
        <dbReference type="Pfam" id="PF08281"/>
    </source>
</evidence>
<comment type="similarity">
    <text evidence="1">Belongs to the sigma-70 factor family. ECF subfamily.</text>
</comment>
<dbReference type="NCBIfam" id="TIGR02985">
    <property type="entry name" value="Sig70_bacteroi1"/>
    <property type="match status" value="1"/>
</dbReference>
<dbReference type="InterPro" id="IPR014327">
    <property type="entry name" value="RNA_pol_sigma70_bacteroid"/>
</dbReference>
<comment type="caution">
    <text evidence="7">The sequence shown here is derived from an EMBL/GenBank/DDBJ whole genome shotgun (WGS) entry which is preliminary data.</text>
</comment>
<gene>
    <name evidence="7" type="ORF">I5M27_10950</name>
</gene>
<evidence type="ECO:0000313" key="8">
    <source>
        <dbReference type="Proteomes" id="UP000644147"/>
    </source>
</evidence>
<name>A0ABS1C4P7_9BACT</name>
<dbReference type="PANTHER" id="PTHR43133">
    <property type="entry name" value="RNA POLYMERASE ECF-TYPE SIGMA FACTO"/>
    <property type="match status" value="1"/>
</dbReference>
<dbReference type="InterPro" id="IPR013324">
    <property type="entry name" value="RNA_pol_sigma_r3/r4-like"/>
</dbReference>
<evidence type="ECO:0000313" key="7">
    <source>
        <dbReference type="EMBL" id="MBK0403505.1"/>
    </source>
</evidence>
<dbReference type="InterPro" id="IPR000792">
    <property type="entry name" value="Tscrpt_reg_LuxR_C"/>
</dbReference>
<dbReference type="InterPro" id="IPR013249">
    <property type="entry name" value="RNA_pol_sigma70_r4_t2"/>
</dbReference>
<keyword evidence="3" id="KW-0731">Sigma factor</keyword>
<evidence type="ECO:0000256" key="2">
    <source>
        <dbReference type="ARBA" id="ARBA00023015"/>
    </source>
</evidence>
<dbReference type="Gene3D" id="1.10.1740.10">
    <property type="match status" value="1"/>
</dbReference>
<dbReference type="Pfam" id="PF08281">
    <property type="entry name" value="Sigma70_r4_2"/>
    <property type="match status" value="1"/>
</dbReference>
<evidence type="ECO:0000256" key="1">
    <source>
        <dbReference type="ARBA" id="ARBA00010641"/>
    </source>
</evidence>
<feature type="domain" description="RNA polymerase sigma factor 70 region 4 type 2" evidence="6">
    <location>
        <begin position="130"/>
        <end position="178"/>
    </location>
</feature>
<protein>
    <submittedName>
        <fullName evidence="7">RNA polymerase sigma-70 factor</fullName>
    </submittedName>
</protein>
<dbReference type="SUPFAM" id="SSF88946">
    <property type="entry name" value="Sigma2 domain of RNA polymerase sigma factors"/>
    <property type="match status" value="1"/>
</dbReference>
<dbReference type="EMBL" id="JAEHFX010000005">
    <property type="protein sequence ID" value="MBK0403505.1"/>
    <property type="molecule type" value="Genomic_DNA"/>
</dbReference>
<evidence type="ECO:0000259" key="5">
    <source>
        <dbReference type="Pfam" id="PF04542"/>
    </source>
</evidence>
<dbReference type="SUPFAM" id="SSF88659">
    <property type="entry name" value="Sigma3 and sigma4 domains of RNA polymerase sigma factors"/>
    <property type="match status" value="1"/>
</dbReference>
<dbReference type="InterPro" id="IPR013325">
    <property type="entry name" value="RNA_pol_sigma_r2"/>
</dbReference>
<dbReference type="PRINTS" id="PR00038">
    <property type="entry name" value="HTHLUXR"/>
</dbReference>
<dbReference type="NCBIfam" id="TIGR02937">
    <property type="entry name" value="sigma70-ECF"/>
    <property type="match status" value="1"/>
</dbReference>
<evidence type="ECO:0000256" key="3">
    <source>
        <dbReference type="ARBA" id="ARBA00023082"/>
    </source>
</evidence>
<keyword evidence="8" id="KW-1185">Reference proteome</keyword>
<keyword evidence="4" id="KW-0804">Transcription</keyword>
<organism evidence="7 8">
    <name type="scientific">Adhaeribacter terrigena</name>
    <dbReference type="NCBI Taxonomy" id="2793070"/>
    <lineage>
        <taxon>Bacteria</taxon>
        <taxon>Pseudomonadati</taxon>
        <taxon>Bacteroidota</taxon>
        <taxon>Cytophagia</taxon>
        <taxon>Cytophagales</taxon>
        <taxon>Hymenobacteraceae</taxon>
        <taxon>Adhaeribacter</taxon>
    </lineage>
</organism>
<dbReference type="Pfam" id="PF04542">
    <property type="entry name" value="Sigma70_r2"/>
    <property type="match status" value="1"/>
</dbReference>
<dbReference type="InterPro" id="IPR036388">
    <property type="entry name" value="WH-like_DNA-bd_sf"/>
</dbReference>
<dbReference type="InterPro" id="IPR007627">
    <property type="entry name" value="RNA_pol_sigma70_r2"/>
</dbReference>
<reference evidence="7 8" key="1">
    <citation type="submission" date="2020-12" db="EMBL/GenBank/DDBJ databases">
        <title>Bacterial novel species Adhaeribacter sp. BT258 isolated from soil.</title>
        <authorList>
            <person name="Jung H.-Y."/>
        </authorList>
    </citation>
    <scope>NUCLEOTIDE SEQUENCE [LARGE SCALE GENOMIC DNA]</scope>
    <source>
        <strain evidence="7 8">BT258</strain>
    </source>
</reference>
<dbReference type="InterPro" id="IPR039425">
    <property type="entry name" value="RNA_pol_sigma-70-like"/>
</dbReference>
<dbReference type="Gene3D" id="1.10.10.10">
    <property type="entry name" value="Winged helix-like DNA-binding domain superfamily/Winged helix DNA-binding domain"/>
    <property type="match status" value="1"/>
</dbReference>